<keyword evidence="5" id="KW-1185">Reference proteome</keyword>
<reference evidence="4" key="2">
    <citation type="journal article" date="2023" name="Science">
        <title>Genomic signatures of disease resistance in endangered staghorn corals.</title>
        <authorList>
            <person name="Vollmer S.V."/>
            <person name="Selwyn J.D."/>
            <person name="Despard B.A."/>
            <person name="Roesel C.L."/>
        </authorList>
    </citation>
    <scope>NUCLEOTIDE SEQUENCE</scope>
    <source>
        <strain evidence="4">K2</strain>
    </source>
</reference>
<evidence type="ECO:0000313" key="5">
    <source>
        <dbReference type="Proteomes" id="UP001249851"/>
    </source>
</evidence>
<feature type="region of interest" description="Disordered" evidence="3">
    <location>
        <begin position="414"/>
        <end position="438"/>
    </location>
</feature>
<gene>
    <name evidence="4" type="ORF">P5673_004885</name>
</gene>
<organism evidence="4 5">
    <name type="scientific">Acropora cervicornis</name>
    <name type="common">Staghorn coral</name>
    <dbReference type="NCBI Taxonomy" id="6130"/>
    <lineage>
        <taxon>Eukaryota</taxon>
        <taxon>Metazoa</taxon>
        <taxon>Cnidaria</taxon>
        <taxon>Anthozoa</taxon>
        <taxon>Hexacorallia</taxon>
        <taxon>Scleractinia</taxon>
        <taxon>Astrocoeniina</taxon>
        <taxon>Acroporidae</taxon>
        <taxon>Acropora</taxon>
    </lineage>
</organism>
<sequence>MSGRDLRKFVNFHRTAIGAADSSLVNRFVEGQGSNRYRPADYDKLQAIAQLRKAAGNKTFQKIEKITKASKAKKVQGLLQQHKACWTKERIRLHSLQRKLQSDIDALRPGSPLDSSSVKEFFQDLKIYEEIISEDFQEFNKNTVQPLWDLREDLQFWIGENRDKILMGVAEKEHAEVLTIVESVKMQQHLVLEKLQIEQDQLEQELDSMGVHEMMKDMMMSGTIKQTGIPDEAHELECPDEQLKASVLEEFILLDKKFETQLEYLDLKYQHVKQSSSGGWSKQNHLHFVHVMEQYPPELPNRRMLYIDRMLREMPHKTRSELVEHEQWYLSHKFYQNQIHSTLKAWARDRDDMLVKVKATFAEAWTVYEEATEKAKTRKKQENICQDLYKKVLAFREEKLEALKLQAAIAAKEQEEEENRLRAAEEKERKHRDLQRRQIQDFKEQKEREWQISVEQERIRLAELSERMAQQAVLDQQRVKYREEQLQLRLEANRKAKELAEEQEMEKQRRLDKLRQQVQVHIEDDPERIFKTTEASQARVASIYEEELELQHPLFDIHGYDEKKITSDRRLRVEKALRDAGIHNSDYARRIMASIQPPQQPRKDQHSTLFKYKDFLFK</sequence>
<feature type="coiled-coil region" evidence="2">
    <location>
        <begin position="482"/>
        <end position="517"/>
    </location>
</feature>
<dbReference type="EMBL" id="JARQWQ010000008">
    <property type="protein sequence ID" value="KAK2570129.1"/>
    <property type="molecule type" value="Genomic_DNA"/>
</dbReference>
<protein>
    <submittedName>
        <fullName evidence="4">Coiled-coil domain-containing protein 148</fullName>
    </submittedName>
</protein>
<evidence type="ECO:0000256" key="1">
    <source>
        <dbReference type="ARBA" id="ARBA00023054"/>
    </source>
</evidence>
<dbReference type="PANTHER" id="PTHR21549">
    <property type="entry name" value="MUTATED IN BLADDER CANCER 1"/>
    <property type="match status" value="1"/>
</dbReference>
<name>A0AAD9QZ51_ACRCE</name>
<dbReference type="InterPro" id="IPR039902">
    <property type="entry name" value="CCDC148/CCDC112"/>
</dbReference>
<dbReference type="AlphaFoldDB" id="A0AAD9QZ51"/>
<dbReference type="PANTHER" id="PTHR21549:SF1">
    <property type="entry name" value="COILED-COIL DOMAIN-CONTAINING PROTEIN 148"/>
    <property type="match status" value="1"/>
</dbReference>
<keyword evidence="1 2" id="KW-0175">Coiled coil</keyword>
<feature type="coiled-coil region" evidence="2">
    <location>
        <begin position="185"/>
        <end position="212"/>
    </location>
</feature>
<evidence type="ECO:0000313" key="4">
    <source>
        <dbReference type="EMBL" id="KAK2570129.1"/>
    </source>
</evidence>
<accession>A0AAD9QZ51</accession>
<comment type="caution">
    <text evidence="4">The sequence shown here is derived from an EMBL/GenBank/DDBJ whole genome shotgun (WGS) entry which is preliminary data.</text>
</comment>
<proteinExistence type="predicted"/>
<evidence type="ECO:0000256" key="3">
    <source>
        <dbReference type="SAM" id="MobiDB-lite"/>
    </source>
</evidence>
<dbReference type="Proteomes" id="UP001249851">
    <property type="component" value="Unassembled WGS sequence"/>
</dbReference>
<feature type="compositionally biased region" description="Basic and acidic residues" evidence="3">
    <location>
        <begin position="419"/>
        <end position="428"/>
    </location>
</feature>
<reference evidence="4" key="1">
    <citation type="journal article" date="2023" name="G3 (Bethesda)">
        <title>Whole genome assembly and annotation of the endangered Caribbean coral Acropora cervicornis.</title>
        <authorList>
            <person name="Selwyn J.D."/>
            <person name="Vollmer S.V."/>
        </authorList>
    </citation>
    <scope>NUCLEOTIDE SEQUENCE</scope>
    <source>
        <strain evidence="4">K2</strain>
    </source>
</reference>
<evidence type="ECO:0000256" key="2">
    <source>
        <dbReference type="SAM" id="Coils"/>
    </source>
</evidence>